<proteinExistence type="predicted"/>
<gene>
    <name evidence="2" type="ORF">OL497_00920</name>
</gene>
<dbReference type="PANTHER" id="PTHR40590:SF1">
    <property type="entry name" value="CYTOPLASMIC PROTEIN"/>
    <property type="match status" value="1"/>
</dbReference>
<protein>
    <submittedName>
        <fullName evidence="2">TraB/GumN family protein</fullName>
    </submittedName>
</protein>
<evidence type="ECO:0000256" key="1">
    <source>
        <dbReference type="SAM" id="SignalP"/>
    </source>
</evidence>
<organism evidence="2 3">
    <name type="scientific">Chitinophaga nivalis</name>
    <dbReference type="NCBI Taxonomy" id="2991709"/>
    <lineage>
        <taxon>Bacteria</taxon>
        <taxon>Pseudomonadati</taxon>
        <taxon>Bacteroidota</taxon>
        <taxon>Chitinophagia</taxon>
        <taxon>Chitinophagales</taxon>
        <taxon>Chitinophagaceae</taxon>
        <taxon>Chitinophaga</taxon>
    </lineage>
</organism>
<reference evidence="2 3" key="1">
    <citation type="submission" date="2022-10" db="EMBL/GenBank/DDBJ databases">
        <title>Chitinophaga nivalis PC15 sp. nov., isolated from Pyeongchang county, South Korea.</title>
        <authorList>
            <person name="Trinh H.N."/>
        </authorList>
    </citation>
    <scope>NUCLEOTIDE SEQUENCE [LARGE SCALE GENOMIC DNA]</scope>
    <source>
        <strain evidence="2 3">PC14</strain>
    </source>
</reference>
<keyword evidence="1" id="KW-0732">Signal</keyword>
<accession>A0ABT3IEQ8</accession>
<feature type="signal peptide" evidence="1">
    <location>
        <begin position="1"/>
        <end position="25"/>
    </location>
</feature>
<dbReference type="CDD" id="cd14789">
    <property type="entry name" value="Tiki"/>
    <property type="match status" value="1"/>
</dbReference>
<dbReference type="InterPro" id="IPR002816">
    <property type="entry name" value="TraB/PrgY/GumN_fam"/>
</dbReference>
<comment type="caution">
    <text evidence="2">The sequence shown here is derived from an EMBL/GenBank/DDBJ whole genome shotgun (WGS) entry which is preliminary data.</text>
</comment>
<dbReference type="EMBL" id="JAPDNS010000001">
    <property type="protein sequence ID" value="MCW3482442.1"/>
    <property type="molecule type" value="Genomic_DNA"/>
</dbReference>
<keyword evidence="3" id="KW-1185">Reference proteome</keyword>
<dbReference type="Proteomes" id="UP001207742">
    <property type="component" value="Unassembled WGS sequence"/>
</dbReference>
<dbReference type="RefSeq" id="WP_264726827.1">
    <property type="nucleotide sequence ID" value="NZ_JAPDNR010000001.1"/>
</dbReference>
<dbReference type="InterPro" id="IPR047111">
    <property type="entry name" value="YbaP-like"/>
</dbReference>
<evidence type="ECO:0000313" key="2">
    <source>
        <dbReference type="EMBL" id="MCW3482442.1"/>
    </source>
</evidence>
<name>A0ABT3IEQ8_9BACT</name>
<dbReference type="PANTHER" id="PTHR40590">
    <property type="entry name" value="CYTOPLASMIC PROTEIN-RELATED"/>
    <property type="match status" value="1"/>
</dbReference>
<sequence length="292" mass="33006">MKNIFHRIAATTFTAITLFCTATNAQTPAPPAANSLLWEISGNGLKKPSYVFGTIHMICEDDFEIKDKVKKALKKADNYVVEADVFSAESMKAMQEGSMSAVPQSKRLSAAQFATVDSILKLKAGVSLQQLETLKLSSIGSFLVIKTFACPTMKYYETELLKMSKERNMPFLTLETVQEQMSFYEKSYSDSFSIEQMKVYDQYKGMMDQLVKDYKQENLSALHEELTEDKFMDNNSLYWMLEVRNKNWAEKMPVMMKKGSNFFAVGAAHLSGKHGILGMLQAKGYTVRPIMN</sequence>
<feature type="chain" id="PRO_5047451353" evidence="1">
    <location>
        <begin position="26"/>
        <end position="292"/>
    </location>
</feature>
<dbReference type="Pfam" id="PF01963">
    <property type="entry name" value="TraB_PrgY_gumN"/>
    <property type="match status" value="1"/>
</dbReference>
<evidence type="ECO:0000313" key="3">
    <source>
        <dbReference type="Proteomes" id="UP001207742"/>
    </source>
</evidence>